<dbReference type="PROSITE" id="PS50893">
    <property type="entry name" value="ABC_TRANSPORTER_2"/>
    <property type="match status" value="1"/>
</dbReference>
<keyword evidence="6" id="KW-1185">Reference proteome</keyword>
<dbReference type="PANTHER" id="PTHR24220:SF685">
    <property type="entry name" value="ABC TRANSPORTER RELATED"/>
    <property type="match status" value="1"/>
</dbReference>
<keyword evidence="1" id="KW-0813">Transport</keyword>
<evidence type="ECO:0000256" key="3">
    <source>
        <dbReference type="ARBA" id="ARBA00022840"/>
    </source>
</evidence>
<dbReference type="GO" id="GO:0016887">
    <property type="term" value="F:ATP hydrolysis activity"/>
    <property type="evidence" value="ECO:0007669"/>
    <property type="project" value="InterPro"/>
</dbReference>
<dbReference type="InterPro" id="IPR015854">
    <property type="entry name" value="ABC_transpr_LolD-like"/>
</dbReference>
<evidence type="ECO:0000256" key="1">
    <source>
        <dbReference type="ARBA" id="ARBA00022448"/>
    </source>
</evidence>
<dbReference type="GO" id="GO:0005886">
    <property type="term" value="C:plasma membrane"/>
    <property type="evidence" value="ECO:0007669"/>
    <property type="project" value="TreeGrafter"/>
</dbReference>
<accession>A0A941EA14</accession>
<protein>
    <submittedName>
        <fullName evidence="5">ABC transporter ATP-binding protein</fullName>
    </submittedName>
</protein>
<proteinExistence type="predicted"/>
<name>A0A941EA14_9ACTN</name>
<dbReference type="EMBL" id="JAGSOH010000019">
    <property type="protein sequence ID" value="MBR7826597.1"/>
    <property type="molecule type" value="Genomic_DNA"/>
</dbReference>
<sequence>MVHVENLHRSFGTGTAKVQALRGVSFTIGAGELVVLRGRSGSGKTTLLNLLGGLDRPTSGTVTVAGRRLDSISAADLLDLRRRKVSFIFQSFGLIPILTAAENVGVPLRLLSVPAARREERVRTLLQLVGLGDHARQRAHELSGGQQQRVAIARALAAEPALLLADEPTGQLDSRTGAQIMRLLRTLVRTEGVTALIATHDQALMEIADRVLTISDGHLTEDAAVDGAFGAVAAS</sequence>
<dbReference type="GO" id="GO:0098796">
    <property type="term" value="C:membrane protein complex"/>
    <property type="evidence" value="ECO:0007669"/>
    <property type="project" value="UniProtKB-ARBA"/>
</dbReference>
<dbReference type="CDD" id="cd03255">
    <property type="entry name" value="ABC_MJ0796_LolCDE_FtsE"/>
    <property type="match status" value="1"/>
</dbReference>
<reference evidence="5" key="1">
    <citation type="submission" date="2021-04" db="EMBL/GenBank/DDBJ databases">
        <title>Genome based classification of Actinospica acidithermotolerans sp. nov., an actinobacterium isolated from an Indonesian hot spring.</title>
        <authorList>
            <person name="Kusuma A.B."/>
            <person name="Putra K.E."/>
            <person name="Nafisah S."/>
            <person name="Loh J."/>
            <person name="Nouioui I."/>
            <person name="Goodfellow M."/>
        </authorList>
    </citation>
    <scope>NUCLEOTIDE SEQUENCE</scope>
    <source>
        <strain evidence="5">MGRD01-02</strain>
    </source>
</reference>
<dbReference type="PANTHER" id="PTHR24220">
    <property type="entry name" value="IMPORT ATP-BINDING PROTEIN"/>
    <property type="match status" value="1"/>
</dbReference>
<evidence type="ECO:0000313" key="6">
    <source>
        <dbReference type="Proteomes" id="UP000676325"/>
    </source>
</evidence>
<dbReference type="InterPro" id="IPR003593">
    <property type="entry name" value="AAA+_ATPase"/>
</dbReference>
<dbReference type="GO" id="GO:0022857">
    <property type="term" value="F:transmembrane transporter activity"/>
    <property type="evidence" value="ECO:0007669"/>
    <property type="project" value="TreeGrafter"/>
</dbReference>
<dbReference type="Pfam" id="PF00005">
    <property type="entry name" value="ABC_tran"/>
    <property type="match status" value="1"/>
</dbReference>
<dbReference type="FunFam" id="3.40.50.300:FF:000032">
    <property type="entry name" value="Export ABC transporter ATP-binding protein"/>
    <property type="match status" value="1"/>
</dbReference>
<dbReference type="Gene3D" id="3.40.50.300">
    <property type="entry name" value="P-loop containing nucleotide triphosphate hydrolases"/>
    <property type="match status" value="1"/>
</dbReference>
<dbReference type="SMART" id="SM00382">
    <property type="entry name" value="AAA"/>
    <property type="match status" value="1"/>
</dbReference>
<comment type="caution">
    <text evidence="5">The sequence shown here is derived from an EMBL/GenBank/DDBJ whole genome shotgun (WGS) entry which is preliminary data.</text>
</comment>
<feature type="domain" description="ABC transporter" evidence="4">
    <location>
        <begin position="2"/>
        <end position="234"/>
    </location>
</feature>
<dbReference type="InterPro" id="IPR027417">
    <property type="entry name" value="P-loop_NTPase"/>
</dbReference>
<keyword evidence="2" id="KW-0547">Nucleotide-binding</keyword>
<evidence type="ECO:0000256" key="2">
    <source>
        <dbReference type="ARBA" id="ARBA00022741"/>
    </source>
</evidence>
<dbReference type="InterPro" id="IPR017871">
    <property type="entry name" value="ABC_transporter-like_CS"/>
</dbReference>
<dbReference type="SUPFAM" id="SSF52540">
    <property type="entry name" value="P-loop containing nucleoside triphosphate hydrolases"/>
    <property type="match status" value="1"/>
</dbReference>
<gene>
    <name evidence="5" type="ORF">KDK95_09800</name>
</gene>
<keyword evidence="3 5" id="KW-0067">ATP-binding</keyword>
<evidence type="ECO:0000313" key="5">
    <source>
        <dbReference type="EMBL" id="MBR7826597.1"/>
    </source>
</evidence>
<dbReference type="AlphaFoldDB" id="A0A941EA14"/>
<dbReference type="Proteomes" id="UP000676325">
    <property type="component" value="Unassembled WGS sequence"/>
</dbReference>
<dbReference type="InterPro" id="IPR003439">
    <property type="entry name" value="ABC_transporter-like_ATP-bd"/>
</dbReference>
<dbReference type="PROSITE" id="PS00211">
    <property type="entry name" value="ABC_TRANSPORTER_1"/>
    <property type="match status" value="1"/>
</dbReference>
<dbReference type="GO" id="GO:0005524">
    <property type="term" value="F:ATP binding"/>
    <property type="evidence" value="ECO:0007669"/>
    <property type="project" value="UniProtKB-KW"/>
</dbReference>
<organism evidence="5 6">
    <name type="scientific">Actinospica acidithermotolerans</name>
    <dbReference type="NCBI Taxonomy" id="2828514"/>
    <lineage>
        <taxon>Bacteria</taxon>
        <taxon>Bacillati</taxon>
        <taxon>Actinomycetota</taxon>
        <taxon>Actinomycetes</taxon>
        <taxon>Catenulisporales</taxon>
        <taxon>Actinospicaceae</taxon>
        <taxon>Actinospica</taxon>
    </lineage>
</organism>
<evidence type="ECO:0000259" key="4">
    <source>
        <dbReference type="PROSITE" id="PS50893"/>
    </source>
</evidence>
<dbReference type="InterPro" id="IPR017911">
    <property type="entry name" value="MacB-like_ATP-bd"/>
</dbReference>